<protein>
    <submittedName>
        <fullName evidence="2 3">Uncharacterized protein</fullName>
    </submittedName>
</protein>
<reference evidence="3" key="2">
    <citation type="submission" date="2020-05" db="UniProtKB">
        <authorList>
            <consortium name="EnsemblMetazoa"/>
        </authorList>
    </citation>
    <scope>IDENTIFICATION</scope>
</reference>
<dbReference type="EMBL" id="KE525347">
    <property type="protein sequence ID" value="KFB49959.1"/>
    <property type="molecule type" value="Genomic_DNA"/>
</dbReference>
<evidence type="ECO:0000256" key="1">
    <source>
        <dbReference type="SAM" id="MobiDB-lite"/>
    </source>
</evidence>
<dbReference type="Proteomes" id="UP000030765">
    <property type="component" value="Unassembled WGS sequence"/>
</dbReference>
<gene>
    <name evidence="2" type="ORF">ZHAS_00017996</name>
</gene>
<dbReference type="EMBL" id="ATLV01023926">
    <property type="status" value="NOT_ANNOTATED_CDS"/>
    <property type="molecule type" value="Genomic_DNA"/>
</dbReference>
<reference evidence="2 4" key="1">
    <citation type="journal article" date="2014" name="BMC Genomics">
        <title>Genome sequence of Anopheles sinensis provides insight into genetics basis of mosquito competence for malaria parasites.</title>
        <authorList>
            <person name="Zhou D."/>
            <person name="Zhang D."/>
            <person name="Ding G."/>
            <person name="Shi L."/>
            <person name="Hou Q."/>
            <person name="Ye Y."/>
            <person name="Xu Y."/>
            <person name="Zhou H."/>
            <person name="Xiong C."/>
            <person name="Li S."/>
            <person name="Yu J."/>
            <person name="Hong S."/>
            <person name="Yu X."/>
            <person name="Zou P."/>
            <person name="Chen C."/>
            <person name="Chang X."/>
            <person name="Wang W."/>
            <person name="Lv Y."/>
            <person name="Sun Y."/>
            <person name="Ma L."/>
            <person name="Shen B."/>
            <person name="Zhu C."/>
        </authorList>
    </citation>
    <scope>NUCLEOTIDE SEQUENCE [LARGE SCALE GENOMIC DNA]</scope>
</reference>
<keyword evidence="4" id="KW-1185">Reference proteome</keyword>
<evidence type="ECO:0000313" key="3">
    <source>
        <dbReference type="EnsemblMetazoa" id="ASIC017996-PA"/>
    </source>
</evidence>
<proteinExistence type="predicted"/>
<feature type="compositionally biased region" description="Low complexity" evidence="1">
    <location>
        <begin position="96"/>
        <end position="110"/>
    </location>
</feature>
<dbReference type="VEuPathDB" id="VectorBase:ASIC017996"/>
<evidence type="ECO:0000313" key="4">
    <source>
        <dbReference type="Proteomes" id="UP000030765"/>
    </source>
</evidence>
<name>A0A084WIB5_ANOSI</name>
<dbReference type="EnsemblMetazoa" id="ASIC017996-RA">
    <property type="protein sequence ID" value="ASIC017996-PA"/>
    <property type="gene ID" value="ASIC017996"/>
</dbReference>
<organism evidence="2">
    <name type="scientific">Anopheles sinensis</name>
    <name type="common">Mosquito</name>
    <dbReference type="NCBI Taxonomy" id="74873"/>
    <lineage>
        <taxon>Eukaryota</taxon>
        <taxon>Metazoa</taxon>
        <taxon>Ecdysozoa</taxon>
        <taxon>Arthropoda</taxon>
        <taxon>Hexapoda</taxon>
        <taxon>Insecta</taxon>
        <taxon>Pterygota</taxon>
        <taxon>Neoptera</taxon>
        <taxon>Endopterygota</taxon>
        <taxon>Diptera</taxon>
        <taxon>Nematocera</taxon>
        <taxon>Culicoidea</taxon>
        <taxon>Culicidae</taxon>
        <taxon>Anophelinae</taxon>
        <taxon>Anopheles</taxon>
    </lineage>
</organism>
<sequence length="110" mass="11949">MTVGLEGKGRARRLAVATTVAVRFRHIISQHQATTATRFAHIQSTCFFSTKPGRFFLPRVGSRFAGSNDDGTPVLEPPIPPNANANECCKKDGDVQQESSSNSSSRQQSE</sequence>
<feature type="region of interest" description="Disordered" evidence="1">
    <location>
        <begin position="66"/>
        <end position="110"/>
    </location>
</feature>
<dbReference type="AlphaFoldDB" id="A0A084WIB5"/>
<evidence type="ECO:0000313" key="2">
    <source>
        <dbReference type="EMBL" id="KFB49959.1"/>
    </source>
</evidence>
<accession>A0A084WIB5</accession>